<evidence type="ECO:0000313" key="2">
    <source>
        <dbReference type="EMBL" id="PLR99438.1"/>
    </source>
</evidence>
<gene>
    <name evidence="1" type="ORF">CU635_12305</name>
    <name evidence="2" type="ORF">CVD25_05405</name>
</gene>
<evidence type="ECO:0000313" key="3">
    <source>
        <dbReference type="Proteomes" id="UP000234951"/>
    </source>
</evidence>
<sequence length="60" mass="6738">MTNQGELNKDVAEIIKELIDSRVTASSIIAIVNLLIDKGIINSDEYQTEFRNILKGMDNE</sequence>
<protein>
    <submittedName>
        <fullName evidence="1">Uncharacterized protein</fullName>
    </submittedName>
</protein>
<dbReference type="EMBL" id="PGVA01000027">
    <property type="protein sequence ID" value="PLR82325.1"/>
    <property type="molecule type" value="Genomic_DNA"/>
</dbReference>
<dbReference type="AlphaFoldDB" id="A0A2N5GL83"/>
<proteinExistence type="predicted"/>
<dbReference type="Proteomes" id="UP000235114">
    <property type="component" value="Unassembled WGS sequence"/>
</dbReference>
<organism evidence="1 3">
    <name type="scientific">Bacillus canaveralius</name>
    <dbReference type="NCBI Taxonomy" id="1403243"/>
    <lineage>
        <taxon>Bacteria</taxon>
        <taxon>Bacillati</taxon>
        <taxon>Bacillota</taxon>
        <taxon>Bacilli</taxon>
        <taxon>Bacillales</taxon>
        <taxon>Bacillaceae</taxon>
        <taxon>Bacillus</taxon>
    </lineage>
</organism>
<name>A0A2N5GL83_9BACI</name>
<dbReference type="Proteomes" id="UP000234951">
    <property type="component" value="Unassembled WGS sequence"/>
</dbReference>
<reference evidence="1 3" key="1">
    <citation type="submission" date="2017-11" db="EMBL/GenBank/DDBJ databases">
        <title>Comparitive Functional Genomics of Dry Heat Resistant strains isolated from the Viking Spacecraft.</title>
        <authorList>
            <person name="Seuylemezian A."/>
            <person name="Cooper K."/>
            <person name="Vaishampayan P."/>
        </authorList>
    </citation>
    <scope>NUCLEOTIDE SEQUENCE [LARGE SCALE GENOMIC DNA]</scope>
    <source>
        <strain evidence="1 3">M4.6</strain>
    </source>
</reference>
<dbReference type="RefSeq" id="WP_101577672.1">
    <property type="nucleotide sequence ID" value="NZ_PGVA01000027.1"/>
</dbReference>
<evidence type="ECO:0000313" key="1">
    <source>
        <dbReference type="EMBL" id="PLR82325.1"/>
    </source>
</evidence>
<dbReference type="EMBL" id="PGVD01000014">
    <property type="protein sequence ID" value="PLR99438.1"/>
    <property type="molecule type" value="Genomic_DNA"/>
</dbReference>
<keyword evidence="4" id="KW-1185">Reference proteome</keyword>
<reference evidence="2 4" key="2">
    <citation type="submission" date="2017-12" db="EMBL/GenBank/DDBJ databases">
        <title>Comparative Functional Genomics of Dry Heat Resistant strains isolated from the Viking Spacecraft.</title>
        <authorList>
            <person name="Seuylemezian A."/>
            <person name="Cooper K."/>
            <person name="Vaishampayan P."/>
        </authorList>
    </citation>
    <scope>NUCLEOTIDE SEQUENCE [LARGE SCALE GENOMIC DNA]</scope>
    <source>
        <strain evidence="2 4">ATCC 29669</strain>
    </source>
</reference>
<accession>A0A2N5GL83</accession>
<evidence type="ECO:0000313" key="4">
    <source>
        <dbReference type="Proteomes" id="UP000235114"/>
    </source>
</evidence>
<comment type="caution">
    <text evidence="1">The sequence shown here is derived from an EMBL/GenBank/DDBJ whole genome shotgun (WGS) entry which is preliminary data.</text>
</comment>